<dbReference type="AlphaFoldDB" id="A0A225E0T1"/>
<feature type="domain" description="Aminoglycoside phosphotransferase" evidence="2">
    <location>
        <begin position="100"/>
        <end position="265"/>
    </location>
</feature>
<comment type="caution">
    <text evidence="3">The sequence shown here is derived from an EMBL/GenBank/DDBJ whole genome shotgun (WGS) entry which is preliminary data.</text>
</comment>
<evidence type="ECO:0000313" key="3">
    <source>
        <dbReference type="EMBL" id="OWK43099.1"/>
    </source>
</evidence>
<gene>
    <name evidence="3" type="ORF">FRUB_02698</name>
</gene>
<proteinExistence type="predicted"/>
<dbReference type="Proteomes" id="UP000214646">
    <property type="component" value="Unassembled WGS sequence"/>
</dbReference>
<sequence length="569" mass="62224">MPVSLFRLLDPAPAHDAPPPATEEGKREEKLVAGLTSSHLVGGQREEPLPASDGGFITFHPRYERFLRRVGVSSPAAALALRGEVVCGHPDRHVARVELRSGDARRVVYVKREHVIGLRTRVKNRFAGFGPVARSEREAMTLRRLEEAGHLGPQWLAYGEDGAGRGFLIVDELPGAELRTVLGESTLSADDRRDLATRAGRTIAELHACGFGTPELAAKHVFVNWKSLAVTLVDWQSAGVPGAITDADRVRQLALLHATLPDALADPRERLRFVWAYRRVMRGTTADAPRFGLFVRAILARAKYLRARSSVRDQRTGTTGRNPGRLVWLAGEAVCVVPDLADVWPTPAVCAPFYPSETAPEAVPQEWVTFPGGRRGMLARFDSVEPVARAVAAVRERPWRSPGATAARILFHLDRYGIPAPKLLAFGQRLTSATRAESFVLYDPAPETVPVATLARQRADDPAERRNLLRRCGSILRALHDAGVRPMKNGGPVFAARVGPEPSLVVASPLAVRLAKRVAAVARRADVRWLCTGELGSLSRAERGQVVRGYLGDQWSDRRGRKALLRGIV</sequence>
<dbReference type="InterPro" id="IPR002575">
    <property type="entry name" value="Aminoglycoside_PTrfase"/>
</dbReference>
<feature type="region of interest" description="Disordered" evidence="1">
    <location>
        <begin position="9"/>
        <end position="28"/>
    </location>
</feature>
<dbReference type="SUPFAM" id="SSF56112">
    <property type="entry name" value="Protein kinase-like (PK-like)"/>
    <property type="match status" value="1"/>
</dbReference>
<dbReference type="OrthoDB" id="263812at2"/>
<evidence type="ECO:0000256" key="1">
    <source>
        <dbReference type="SAM" id="MobiDB-lite"/>
    </source>
</evidence>
<dbReference type="EMBL" id="NIDE01000004">
    <property type="protein sequence ID" value="OWK43099.1"/>
    <property type="molecule type" value="Genomic_DNA"/>
</dbReference>
<evidence type="ECO:0000259" key="2">
    <source>
        <dbReference type="Pfam" id="PF01636"/>
    </source>
</evidence>
<accession>A0A225E0T1</accession>
<dbReference type="InterPro" id="IPR011009">
    <property type="entry name" value="Kinase-like_dom_sf"/>
</dbReference>
<evidence type="ECO:0000313" key="4">
    <source>
        <dbReference type="Proteomes" id="UP000214646"/>
    </source>
</evidence>
<protein>
    <recommendedName>
        <fullName evidence="2">Aminoglycoside phosphotransferase domain-containing protein</fullName>
    </recommendedName>
</protein>
<name>A0A225E0T1_9BACT</name>
<dbReference type="RefSeq" id="WP_161967361.1">
    <property type="nucleotide sequence ID" value="NZ_NIDE01000004.1"/>
</dbReference>
<organism evidence="3 4">
    <name type="scientific">Fimbriiglobus ruber</name>
    <dbReference type="NCBI Taxonomy" id="1908690"/>
    <lineage>
        <taxon>Bacteria</taxon>
        <taxon>Pseudomonadati</taxon>
        <taxon>Planctomycetota</taxon>
        <taxon>Planctomycetia</taxon>
        <taxon>Gemmatales</taxon>
        <taxon>Gemmataceae</taxon>
        <taxon>Fimbriiglobus</taxon>
    </lineage>
</organism>
<reference evidence="4" key="1">
    <citation type="submission" date="2017-06" db="EMBL/GenBank/DDBJ databases">
        <title>Genome analysis of Fimbriiglobus ruber SP5, the first member of the order Planctomycetales with confirmed chitinolytic capability.</title>
        <authorList>
            <person name="Ravin N.V."/>
            <person name="Rakitin A.L."/>
            <person name="Ivanova A.A."/>
            <person name="Beletsky A.V."/>
            <person name="Kulichevskaya I.S."/>
            <person name="Mardanov A.V."/>
            <person name="Dedysh S.N."/>
        </authorList>
    </citation>
    <scope>NUCLEOTIDE SEQUENCE [LARGE SCALE GENOMIC DNA]</scope>
    <source>
        <strain evidence="4">SP5</strain>
    </source>
</reference>
<dbReference type="Pfam" id="PF01636">
    <property type="entry name" value="APH"/>
    <property type="match status" value="1"/>
</dbReference>
<keyword evidence="4" id="KW-1185">Reference proteome</keyword>